<gene>
    <name evidence="1" type="ORF">ZHAS_00021771</name>
</gene>
<name>A0A084WTJ7_ANOSI</name>
<organism evidence="1">
    <name type="scientific">Anopheles sinensis</name>
    <name type="common">Mosquito</name>
    <dbReference type="NCBI Taxonomy" id="74873"/>
    <lineage>
        <taxon>Eukaryota</taxon>
        <taxon>Metazoa</taxon>
        <taxon>Ecdysozoa</taxon>
        <taxon>Arthropoda</taxon>
        <taxon>Hexapoda</taxon>
        <taxon>Insecta</taxon>
        <taxon>Pterygota</taxon>
        <taxon>Neoptera</taxon>
        <taxon>Endopterygota</taxon>
        <taxon>Diptera</taxon>
        <taxon>Nematocera</taxon>
        <taxon>Culicoidea</taxon>
        <taxon>Culicidae</taxon>
        <taxon>Anophelinae</taxon>
        <taxon>Anopheles</taxon>
    </lineage>
</organism>
<dbReference type="AlphaFoldDB" id="A0A084WTJ7"/>
<dbReference type="VEuPathDB" id="VectorBase:ASIC021771"/>
<evidence type="ECO:0000313" key="2">
    <source>
        <dbReference type="EnsemblMetazoa" id="ASIC021771-PA"/>
    </source>
</evidence>
<sequence length="144" mass="16141">MATTTVARTLLITQLTFPIAVSGRAARHLLDKFGLDHGNTFDAVTQLDGWFGIFLRQLSNANYGLVLPTAAAKRSAAHKCEPIERSGKPRSRQRWNIQRRLRNTTGTFLHGLANRYICSVTHQRDLWDYTAVSSTEEANARDSL</sequence>
<dbReference type="EMBL" id="ATLV01026898">
    <property type="status" value="NOT_ANNOTATED_CDS"/>
    <property type="molecule type" value="Genomic_DNA"/>
</dbReference>
<dbReference type="Proteomes" id="UP000030765">
    <property type="component" value="Unassembled WGS sequence"/>
</dbReference>
<dbReference type="EnsemblMetazoa" id="ASIC021771-RA">
    <property type="protein sequence ID" value="ASIC021771-PA"/>
    <property type="gene ID" value="ASIC021771"/>
</dbReference>
<reference evidence="1 3" key="1">
    <citation type="journal article" date="2014" name="BMC Genomics">
        <title>Genome sequence of Anopheles sinensis provides insight into genetics basis of mosquito competence for malaria parasites.</title>
        <authorList>
            <person name="Zhou D."/>
            <person name="Zhang D."/>
            <person name="Ding G."/>
            <person name="Shi L."/>
            <person name="Hou Q."/>
            <person name="Ye Y."/>
            <person name="Xu Y."/>
            <person name="Zhou H."/>
            <person name="Xiong C."/>
            <person name="Li S."/>
            <person name="Yu J."/>
            <person name="Hong S."/>
            <person name="Yu X."/>
            <person name="Zou P."/>
            <person name="Chen C."/>
            <person name="Chang X."/>
            <person name="Wang W."/>
            <person name="Lv Y."/>
            <person name="Sun Y."/>
            <person name="Ma L."/>
            <person name="Shen B."/>
            <person name="Zhu C."/>
        </authorList>
    </citation>
    <scope>NUCLEOTIDE SEQUENCE [LARGE SCALE GENOMIC DNA]</scope>
</reference>
<keyword evidence="3" id="KW-1185">Reference proteome</keyword>
<protein>
    <submittedName>
        <fullName evidence="1 2">Uncharacterized protein</fullName>
    </submittedName>
</protein>
<accession>A0A084WTJ7</accession>
<evidence type="ECO:0000313" key="1">
    <source>
        <dbReference type="EMBL" id="KFB53541.1"/>
    </source>
</evidence>
<reference evidence="2" key="2">
    <citation type="submission" date="2020-05" db="UniProtKB">
        <authorList>
            <consortium name="EnsemblMetazoa"/>
        </authorList>
    </citation>
    <scope>IDENTIFICATION</scope>
</reference>
<proteinExistence type="predicted"/>
<dbReference type="EMBL" id="KE525420">
    <property type="protein sequence ID" value="KFB53541.1"/>
    <property type="molecule type" value="Genomic_DNA"/>
</dbReference>
<evidence type="ECO:0000313" key="3">
    <source>
        <dbReference type="Proteomes" id="UP000030765"/>
    </source>
</evidence>